<accession>A0A1M2VEY3</accession>
<evidence type="ECO:0000313" key="3">
    <source>
        <dbReference type="Proteomes" id="UP000184267"/>
    </source>
</evidence>
<evidence type="ECO:0000313" key="2">
    <source>
        <dbReference type="EMBL" id="OJT06116.1"/>
    </source>
</evidence>
<dbReference type="AlphaFoldDB" id="A0A1M2VEY3"/>
<protein>
    <submittedName>
        <fullName evidence="2">Uncharacterized protein</fullName>
    </submittedName>
</protein>
<dbReference type="OrthoDB" id="2013972at2759"/>
<reference evidence="2 3" key="1">
    <citation type="submission" date="2016-10" db="EMBL/GenBank/DDBJ databases">
        <title>Genome sequence of the basidiomycete white-rot fungus Trametes pubescens.</title>
        <authorList>
            <person name="Makela M.R."/>
            <person name="Granchi Z."/>
            <person name="Peng M."/>
            <person name="De Vries R.P."/>
            <person name="Grigoriev I."/>
            <person name="Riley R."/>
            <person name="Hilden K."/>
        </authorList>
    </citation>
    <scope>NUCLEOTIDE SEQUENCE [LARGE SCALE GENOMIC DNA]</scope>
    <source>
        <strain evidence="2 3">FBCC735</strain>
    </source>
</reference>
<evidence type="ECO:0000256" key="1">
    <source>
        <dbReference type="SAM" id="MobiDB-lite"/>
    </source>
</evidence>
<comment type="caution">
    <text evidence="2">The sequence shown here is derived from an EMBL/GenBank/DDBJ whole genome shotgun (WGS) entry which is preliminary data.</text>
</comment>
<keyword evidence="3" id="KW-1185">Reference proteome</keyword>
<dbReference type="STRING" id="154538.A0A1M2VEY3"/>
<feature type="region of interest" description="Disordered" evidence="1">
    <location>
        <begin position="1"/>
        <end position="45"/>
    </location>
</feature>
<name>A0A1M2VEY3_TRAPU</name>
<dbReference type="Proteomes" id="UP000184267">
    <property type="component" value="Unassembled WGS sequence"/>
</dbReference>
<sequence length="66" mass="7376">MAADSPQPSTSYSYPDNPPPSPESRRKSHYGPKGRQFTNKHGSKVHAYETAKAPWPLSYDESTLQL</sequence>
<dbReference type="EMBL" id="MNAD01001353">
    <property type="protein sequence ID" value="OJT06116.1"/>
    <property type="molecule type" value="Genomic_DNA"/>
</dbReference>
<proteinExistence type="predicted"/>
<gene>
    <name evidence="2" type="ORF">TRAPUB_3051</name>
</gene>
<organism evidence="2 3">
    <name type="scientific">Trametes pubescens</name>
    <name type="common">White-rot fungus</name>
    <dbReference type="NCBI Taxonomy" id="154538"/>
    <lineage>
        <taxon>Eukaryota</taxon>
        <taxon>Fungi</taxon>
        <taxon>Dikarya</taxon>
        <taxon>Basidiomycota</taxon>
        <taxon>Agaricomycotina</taxon>
        <taxon>Agaricomycetes</taxon>
        <taxon>Polyporales</taxon>
        <taxon>Polyporaceae</taxon>
        <taxon>Trametes</taxon>
    </lineage>
</organism>